<evidence type="ECO:0000256" key="9">
    <source>
        <dbReference type="SAM" id="Phobius"/>
    </source>
</evidence>
<dbReference type="FunCoup" id="A0A263CVV7">
    <property type="interactions" value="1"/>
</dbReference>
<reference evidence="12 13" key="1">
    <citation type="submission" date="2017-07" db="EMBL/GenBank/DDBJ databases">
        <title>Amycolatopsis antarcticus sp. nov., isolated from the surface of an Antarcticus brown macroalga.</title>
        <authorList>
            <person name="Wang J."/>
            <person name="Leiva S."/>
            <person name="Huang J."/>
            <person name="Huang Y."/>
        </authorList>
    </citation>
    <scope>NUCLEOTIDE SEQUENCE [LARGE SCALE GENOMIC DNA]</scope>
    <source>
        <strain evidence="12 13">AU-G6</strain>
    </source>
</reference>
<organism evidence="12 13">
    <name type="scientific">Amycolatopsis antarctica</name>
    <dbReference type="NCBI Taxonomy" id="1854586"/>
    <lineage>
        <taxon>Bacteria</taxon>
        <taxon>Bacillati</taxon>
        <taxon>Actinomycetota</taxon>
        <taxon>Actinomycetes</taxon>
        <taxon>Pseudonocardiales</taxon>
        <taxon>Pseudonocardiaceae</taxon>
        <taxon>Amycolatopsis</taxon>
    </lineage>
</organism>
<feature type="transmembrane region" description="Helical" evidence="9">
    <location>
        <begin position="124"/>
        <end position="149"/>
    </location>
</feature>
<feature type="domain" description="Signal transduction histidine kinase subgroup 3 dimerisation and phosphoacceptor" evidence="10">
    <location>
        <begin position="229"/>
        <end position="297"/>
    </location>
</feature>
<evidence type="ECO:0000259" key="11">
    <source>
        <dbReference type="Pfam" id="PF13796"/>
    </source>
</evidence>
<dbReference type="EC" id="2.7.13.3" evidence="2"/>
<dbReference type="GO" id="GO:0000155">
    <property type="term" value="F:phosphorelay sensor kinase activity"/>
    <property type="evidence" value="ECO:0007669"/>
    <property type="project" value="InterPro"/>
</dbReference>
<evidence type="ECO:0000259" key="10">
    <source>
        <dbReference type="Pfam" id="PF07730"/>
    </source>
</evidence>
<dbReference type="Gene3D" id="3.30.565.10">
    <property type="entry name" value="Histidine kinase-like ATPase, C-terminal domain"/>
    <property type="match status" value="1"/>
</dbReference>
<dbReference type="EMBL" id="NKYE01000022">
    <property type="protein sequence ID" value="OZM70280.1"/>
    <property type="molecule type" value="Genomic_DNA"/>
</dbReference>
<sequence>MTRYARRAVREPFRRRTASEFAWVLLGVPVALLCLCALVAGFALGVLFSPVLAGIALLAGTLRGARLAGRLHRTLAGPLLGIAVPPPVLRPLEPGIGKWTGNRLGEPASWRAVAYLLLRVPMSLAGLALTVYPLVFGAAAATYPLWWFLLDGAVLPVFDLRTGTWLASLPLAGAGLLTLLAVPWVLHGIAFVDRLPVRGLLGPATLSARVRELERSRAGAVDDAAERLRRIERDLHDGAQAHLVAVAMKLGIARDALGAGNVDLDQVRALVTAAHGGATRTLTELRDLARGIRPAGLDAGLGVALSTVASQSAAGVTVDVRPAHRPAAAVETILYFAAVELLANAAKHAGAVAVRVLVREAGGDLVLTVTDEGHGGARLVPGGGLDGLVRRVGTVDGRLDVHSPAGGPTVVTIAIPDGRQEAAAAPRGFARSKGWGGCGW</sequence>
<dbReference type="GO" id="GO:0016020">
    <property type="term" value="C:membrane"/>
    <property type="evidence" value="ECO:0007669"/>
    <property type="project" value="InterPro"/>
</dbReference>
<proteinExistence type="predicted"/>
<dbReference type="CDD" id="cd16917">
    <property type="entry name" value="HATPase_UhpB-NarQ-NarX-like"/>
    <property type="match status" value="1"/>
</dbReference>
<feature type="transmembrane region" description="Helical" evidence="9">
    <location>
        <begin position="169"/>
        <end position="192"/>
    </location>
</feature>
<dbReference type="PANTHER" id="PTHR24421:SF10">
    <property type="entry name" value="NITRATE_NITRITE SENSOR PROTEIN NARQ"/>
    <property type="match status" value="1"/>
</dbReference>
<dbReference type="Pfam" id="PF07730">
    <property type="entry name" value="HisKA_3"/>
    <property type="match status" value="1"/>
</dbReference>
<keyword evidence="4" id="KW-0808">Transferase</keyword>
<evidence type="ECO:0000313" key="13">
    <source>
        <dbReference type="Proteomes" id="UP000242444"/>
    </source>
</evidence>
<evidence type="ECO:0000256" key="8">
    <source>
        <dbReference type="ARBA" id="ARBA00023012"/>
    </source>
</evidence>
<comment type="caution">
    <text evidence="12">The sequence shown here is derived from an EMBL/GenBank/DDBJ whole genome shotgun (WGS) entry which is preliminary data.</text>
</comment>
<dbReference type="Proteomes" id="UP000242444">
    <property type="component" value="Unassembled WGS sequence"/>
</dbReference>
<keyword evidence="9" id="KW-0812">Transmembrane</keyword>
<feature type="transmembrane region" description="Helical" evidence="9">
    <location>
        <begin position="21"/>
        <end position="40"/>
    </location>
</feature>
<keyword evidence="9" id="KW-1133">Transmembrane helix</keyword>
<accession>A0A263CVV7</accession>
<keyword evidence="6 12" id="KW-0418">Kinase</keyword>
<evidence type="ECO:0000256" key="6">
    <source>
        <dbReference type="ARBA" id="ARBA00022777"/>
    </source>
</evidence>
<dbReference type="InterPro" id="IPR050482">
    <property type="entry name" value="Sensor_HK_TwoCompSys"/>
</dbReference>
<evidence type="ECO:0000256" key="3">
    <source>
        <dbReference type="ARBA" id="ARBA00022553"/>
    </source>
</evidence>
<dbReference type="PANTHER" id="PTHR24421">
    <property type="entry name" value="NITRATE/NITRITE SENSOR PROTEIN NARX-RELATED"/>
    <property type="match status" value="1"/>
</dbReference>
<dbReference type="SUPFAM" id="SSF55874">
    <property type="entry name" value="ATPase domain of HSP90 chaperone/DNA topoisomerase II/histidine kinase"/>
    <property type="match status" value="1"/>
</dbReference>
<feature type="domain" description="Putative sensor" evidence="11">
    <location>
        <begin position="24"/>
        <end position="201"/>
    </location>
</feature>
<dbReference type="InterPro" id="IPR011712">
    <property type="entry name" value="Sig_transdc_His_kin_sub3_dim/P"/>
</dbReference>
<evidence type="ECO:0000313" key="12">
    <source>
        <dbReference type="EMBL" id="OZM70280.1"/>
    </source>
</evidence>
<evidence type="ECO:0000256" key="1">
    <source>
        <dbReference type="ARBA" id="ARBA00000085"/>
    </source>
</evidence>
<keyword evidence="8" id="KW-0902">Two-component regulatory system</keyword>
<keyword evidence="13" id="KW-1185">Reference proteome</keyword>
<dbReference type="InterPro" id="IPR036890">
    <property type="entry name" value="HATPase_C_sf"/>
</dbReference>
<dbReference type="Gene3D" id="1.20.5.1930">
    <property type="match status" value="1"/>
</dbReference>
<dbReference type="Pfam" id="PF13796">
    <property type="entry name" value="Sensor"/>
    <property type="match status" value="1"/>
</dbReference>
<dbReference type="InterPro" id="IPR025828">
    <property type="entry name" value="Put_sensor_dom"/>
</dbReference>
<gene>
    <name evidence="12" type="ORF">CFN78_26425</name>
</gene>
<comment type="catalytic activity">
    <reaction evidence="1">
        <text>ATP + protein L-histidine = ADP + protein N-phospho-L-histidine.</text>
        <dbReference type="EC" id="2.7.13.3"/>
    </reaction>
</comment>
<dbReference type="AlphaFoldDB" id="A0A263CVV7"/>
<keyword evidence="3" id="KW-0597">Phosphoprotein</keyword>
<evidence type="ECO:0000256" key="5">
    <source>
        <dbReference type="ARBA" id="ARBA00022741"/>
    </source>
</evidence>
<dbReference type="InParanoid" id="A0A263CVV7"/>
<evidence type="ECO:0000256" key="7">
    <source>
        <dbReference type="ARBA" id="ARBA00022840"/>
    </source>
</evidence>
<evidence type="ECO:0000256" key="2">
    <source>
        <dbReference type="ARBA" id="ARBA00012438"/>
    </source>
</evidence>
<name>A0A263CVV7_9PSEU</name>
<dbReference type="GO" id="GO:0046983">
    <property type="term" value="F:protein dimerization activity"/>
    <property type="evidence" value="ECO:0007669"/>
    <property type="project" value="InterPro"/>
</dbReference>
<keyword evidence="5" id="KW-0547">Nucleotide-binding</keyword>
<keyword evidence="7" id="KW-0067">ATP-binding</keyword>
<keyword evidence="9" id="KW-0472">Membrane</keyword>
<evidence type="ECO:0000256" key="4">
    <source>
        <dbReference type="ARBA" id="ARBA00022679"/>
    </source>
</evidence>
<protein>
    <recommendedName>
        <fullName evidence="2">histidine kinase</fullName>
        <ecNumber evidence="2">2.7.13.3</ecNumber>
    </recommendedName>
</protein>
<dbReference type="GO" id="GO:0005524">
    <property type="term" value="F:ATP binding"/>
    <property type="evidence" value="ECO:0007669"/>
    <property type="project" value="UniProtKB-KW"/>
</dbReference>
<dbReference type="OrthoDB" id="5242012at2"/>